<feature type="region of interest" description="Disordered" evidence="1">
    <location>
        <begin position="1"/>
        <end position="33"/>
    </location>
</feature>
<dbReference type="CDD" id="cd00303">
    <property type="entry name" value="retropepsin_like"/>
    <property type="match status" value="1"/>
</dbReference>
<protein>
    <recommendedName>
        <fullName evidence="4">G-patch domain-containing protein</fullName>
    </recommendedName>
</protein>
<accession>A0ABM2Z702</accession>
<organism evidence="2 3">
    <name type="scientific">Gossypium hirsutum</name>
    <name type="common">Upland cotton</name>
    <name type="synonym">Gossypium mexicanum</name>
    <dbReference type="NCBI Taxonomy" id="3635"/>
    <lineage>
        <taxon>Eukaryota</taxon>
        <taxon>Viridiplantae</taxon>
        <taxon>Streptophyta</taxon>
        <taxon>Embryophyta</taxon>
        <taxon>Tracheophyta</taxon>
        <taxon>Spermatophyta</taxon>
        <taxon>Magnoliopsida</taxon>
        <taxon>eudicotyledons</taxon>
        <taxon>Gunneridae</taxon>
        <taxon>Pentapetalae</taxon>
        <taxon>rosids</taxon>
        <taxon>malvids</taxon>
        <taxon>Malvales</taxon>
        <taxon>Malvaceae</taxon>
        <taxon>Malvoideae</taxon>
        <taxon>Gossypium</taxon>
    </lineage>
</organism>
<gene>
    <name evidence="3" type="primary">LOC107923590</name>
</gene>
<reference evidence="2" key="1">
    <citation type="journal article" date="2020" name="Nat. Genet.">
        <title>Genomic diversifications of five Gossypium allopolyploid species and their impact on cotton improvement.</title>
        <authorList>
            <person name="Chen Z.J."/>
            <person name="Sreedasyam A."/>
            <person name="Ando A."/>
            <person name="Song Q."/>
            <person name="De Santiago L.M."/>
            <person name="Hulse-Kemp A.M."/>
            <person name="Ding M."/>
            <person name="Ye W."/>
            <person name="Kirkbride R.C."/>
            <person name="Jenkins J."/>
            <person name="Plott C."/>
            <person name="Lovell J."/>
            <person name="Lin Y.M."/>
            <person name="Vaughn R."/>
            <person name="Liu B."/>
            <person name="Simpson S."/>
            <person name="Scheffler B.E."/>
            <person name="Wen L."/>
            <person name="Saski C.A."/>
            <person name="Grover C.E."/>
            <person name="Hu G."/>
            <person name="Conover J.L."/>
            <person name="Carlson J.W."/>
            <person name="Shu S."/>
            <person name="Boston L.B."/>
            <person name="Williams M."/>
            <person name="Peterson D.G."/>
            <person name="McGee K."/>
            <person name="Jones D.C."/>
            <person name="Wendel J.F."/>
            <person name="Stelly D.M."/>
            <person name="Grimwood J."/>
            <person name="Schmutz J."/>
        </authorList>
    </citation>
    <scope>NUCLEOTIDE SEQUENCE [LARGE SCALE GENOMIC DNA]</scope>
    <source>
        <strain evidence="2">cv. TM-1</strain>
    </source>
</reference>
<dbReference type="SUPFAM" id="SSF56672">
    <property type="entry name" value="DNA/RNA polymerases"/>
    <property type="match status" value="1"/>
</dbReference>
<dbReference type="PANTHER" id="PTHR32108:SF5">
    <property type="entry name" value="DYNACTIN SUBUNIT 1-LIKE"/>
    <property type="match status" value="1"/>
</dbReference>
<feature type="region of interest" description="Disordered" evidence="1">
    <location>
        <begin position="551"/>
        <end position="589"/>
    </location>
</feature>
<reference evidence="3" key="2">
    <citation type="submission" date="2025-08" db="UniProtKB">
        <authorList>
            <consortium name="RefSeq"/>
        </authorList>
    </citation>
    <scope>IDENTIFICATION</scope>
</reference>
<dbReference type="InterPro" id="IPR021109">
    <property type="entry name" value="Peptidase_aspartic_dom_sf"/>
</dbReference>
<dbReference type="Gene3D" id="2.40.70.10">
    <property type="entry name" value="Acid Proteases"/>
    <property type="match status" value="1"/>
</dbReference>
<evidence type="ECO:0000313" key="3">
    <source>
        <dbReference type="RefSeq" id="XP_040937952.1"/>
    </source>
</evidence>
<dbReference type="Gene3D" id="3.10.10.10">
    <property type="entry name" value="HIV Type 1 Reverse Transcriptase, subunit A, domain 1"/>
    <property type="match status" value="1"/>
</dbReference>
<dbReference type="InterPro" id="IPR043128">
    <property type="entry name" value="Rev_trsase/Diguanyl_cyclase"/>
</dbReference>
<dbReference type="GeneID" id="107923590"/>
<feature type="compositionally biased region" description="Basic and acidic residues" evidence="1">
    <location>
        <begin position="260"/>
        <end position="279"/>
    </location>
</feature>
<evidence type="ECO:0000256" key="1">
    <source>
        <dbReference type="SAM" id="MobiDB-lite"/>
    </source>
</evidence>
<dbReference type="Proteomes" id="UP000818029">
    <property type="component" value="Chromosome A11"/>
</dbReference>
<dbReference type="InterPro" id="IPR043502">
    <property type="entry name" value="DNA/RNA_pol_sf"/>
</dbReference>
<dbReference type="Gene3D" id="3.30.70.270">
    <property type="match status" value="1"/>
</dbReference>
<sequence length="1102" mass="124229">MSQLSQLLLGGTDKGKGPMDKIEETNEDPQYPLGFTPTHVPMKPEINLPKPSVTIMPQQVQARASVPINFQTGSGSNFVNNPNYPSVPDLDETAEEEKARMDSQKQLEERCRWLEKRFKAMESADHHQGIDAKDLSLVPDLVFPPKFKMPEFQKYNGTSCPEAHITMFCRRMTGYVNNDQLLHHCFQDSLVGAASKWQYAQRWREVAIQVQPPLLEKETTMLFINTLKAPFITHILRSSTKSFSDIVMTGEMIENAVRSGKIEAGESTRKSVSRKRDNEVNNTSTSSKGQPKSFTVNQPKAVTTNQQSSVRQESNARENTEIPQFTPIPMTYRELYQNMFNAHVVSPFYLKPLQPPYPKWYDANTQCEYYAGIAGHSIENCARETCSPIIPGVNGICEGLNKKTKYEVAEVRTPLRRVWIEMVKRGLIALDSREEPEEERNYCEFHDEVGHEIQDCVEFKALIQNMMNNKEMKFYGEAKNPVVGDICASEGESTAQNRTPNYPVVIISRPKNNKVGVQIPPRVIIQRPAVFPYKDSKKVPWNYDCSVMTSGKESPIDASRGDQDKGSYTRSGRRYDTANEEAQPTKEKAQMVEEMKGKATKPVNEEEAKEFLKFLKHSEYSVVEQLRKQPARISVLALLLSSEVHRSALMKVLNETYVPNDISVNKLDRLVNNISTDNYILFNDDEIPPGGMGSTKALHITTRCKGYTLPGVLIDNGSALNVLPLTMMSRLPIDSSYMNECQNIVKAFDGTERKVMGRIEVPLQIGPNTYEVDFLVMDIKPSYNCLLGRPWIYSAGAVPSSLHQKLKLVSEGRLITIKAEEDIIATVSNNAPYLETDDEAIECSFRSLEFVNATFIAEGSKIPVPKLSKTTRMSLQLTFGKGALPGKGLGRHLQGRTETPMLKDKRDHFSLGFKPDAKQRIRELEKKQERRRAKLTGKEIKWEPMIFPHISKTFVSGGIIHLERDTSMMGAIKKCLESLDINVMYEEETGKESFSDIGLYTPGSVLDNWTAKEIPINMHPEDIEKTTFVTMWGTFCYKVKPFGLKNAGATYQRAMKAVKGSAIADFLASRASEDYEPLNFNFSNEDLMCIATAEEGALEDLP</sequence>
<name>A0ABM2Z702_GOSHI</name>
<feature type="compositionally biased region" description="Basic and acidic residues" evidence="1">
    <location>
        <begin position="559"/>
        <end position="589"/>
    </location>
</feature>
<feature type="compositionally biased region" description="Basic and acidic residues" evidence="1">
    <location>
        <begin position="13"/>
        <end position="24"/>
    </location>
</feature>
<proteinExistence type="predicted"/>
<dbReference type="RefSeq" id="XP_040937952.1">
    <property type="nucleotide sequence ID" value="XM_041082018.1"/>
</dbReference>
<evidence type="ECO:0000313" key="2">
    <source>
        <dbReference type="Proteomes" id="UP000818029"/>
    </source>
</evidence>
<feature type="region of interest" description="Disordered" evidence="1">
    <location>
        <begin position="259"/>
        <end position="318"/>
    </location>
</feature>
<keyword evidence="2" id="KW-1185">Reference proteome</keyword>
<feature type="compositionally biased region" description="Polar residues" evidence="1">
    <location>
        <begin position="280"/>
        <end position="313"/>
    </location>
</feature>
<dbReference type="PANTHER" id="PTHR32108">
    <property type="entry name" value="DNA-DIRECTED RNA POLYMERASE SUBUNIT ALPHA"/>
    <property type="match status" value="1"/>
</dbReference>
<evidence type="ECO:0008006" key="4">
    <source>
        <dbReference type="Google" id="ProtNLM"/>
    </source>
</evidence>